<protein>
    <recommendedName>
        <fullName evidence="3">indole-3-glycerol-phosphate synthase</fullName>
        <ecNumber evidence="3">4.1.1.48</ecNumber>
    </recommendedName>
</protein>
<evidence type="ECO:0000256" key="3">
    <source>
        <dbReference type="ARBA" id="ARBA00012362"/>
    </source>
</evidence>
<comment type="pathway">
    <text evidence="2">Amino-acid biosynthesis; L-tryptophan biosynthesis; L-tryptophan from chorismate: step 4/5.</text>
</comment>
<dbReference type="CDD" id="cd00331">
    <property type="entry name" value="IGPS"/>
    <property type="match status" value="1"/>
</dbReference>
<evidence type="ECO:0000256" key="1">
    <source>
        <dbReference type="ARBA" id="ARBA00001633"/>
    </source>
</evidence>
<evidence type="ECO:0000256" key="2">
    <source>
        <dbReference type="ARBA" id="ARBA00004696"/>
    </source>
</evidence>
<comment type="catalytic activity">
    <reaction evidence="1">
        <text>1-(2-carboxyphenylamino)-1-deoxy-D-ribulose 5-phosphate + H(+) = (1S,2R)-1-C-(indol-3-yl)glycerol 3-phosphate + CO2 + H2O</text>
        <dbReference type="Rhea" id="RHEA:23476"/>
        <dbReference type="ChEBI" id="CHEBI:15377"/>
        <dbReference type="ChEBI" id="CHEBI:15378"/>
        <dbReference type="ChEBI" id="CHEBI:16526"/>
        <dbReference type="ChEBI" id="CHEBI:58613"/>
        <dbReference type="ChEBI" id="CHEBI:58866"/>
        <dbReference type="EC" id="4.1.1.48"/>
    </reaction>
</comment>
<accession>A0A9D1R1W3</accession>
<keyword evidence="4" id="KW-0028">Amino-acid biosynthesis</keyword>
<reference evidence="10" key="1">
    <citation type="journal article" date="2021" name="PeerJ">
        <title>Extensive microbial diversity within the chicken gut microbiome revealed by metagenomics and culture.</title>
        <authorList>
            <person name="Gilroy R."/>
            <person name="Ravi A."/>
            <person name="Getino M."/>
            <person name="Pursley I."/>
            <person name="Horton D.L."/>
            <person name="Alikhan N.F."/>
            <person name="Baker D."/>
            <person name="Gharbi K."/>
            <person name="Hall N."/>
            <person name="Watson M."/>
            <person name="Adriaenssens E.M."/>
            <person name="Foster-Nyarko E."/>
            <person name="Jarju S."/>
            <person name="Secka A."/>
            <person name="Antonio M."/>
            <person name="Oren A."/>
            <person name="Chaudhuri R.R."/>
            <person name="La Ragione R."/>
            <person name="Hildebrand F."/>
            <person name="Pallen M.J."/>
        </authorList>
    </citation>
    <scope>NUCLEOTIDE SEQUENCE</scope>
    <source>
        <strain evidence="10">ChiSxjej5B17-1746</strain>
    </source>
</reference>
<evidence type="ECO:0000313" key="11">
    <source>
        <dbReference type="Proteomes" id="UP000824264"/>
    </source>
</evidence>
<gene>
    <name evidence="10" type="ORF">H9874_11480</name>
</gene>
<keyword evidence="8" id="KW-0456">Lyase</keyword>
<keyword evidence="7" id="KW-0057">Aromatic amino acid biosynthesis</keyword>
<dbReference type="InterPro" id="IPR011060">
    <property type="entry name" value="RibuloseP-bd_barrel"/>
</dbReference>
<dbReference type="InterPro" id="IPR001468">
    <property type="entry name" value="Indole-3-GlycerolPSynthase_CS"/>
</dbReference>
<keyword evidence="5" id="KW-0210">Decarboxylase</keyword>
<dbReference type="SUPFAM" id="SSF51366">
    <property type="entry name" value="Ribulose-phoshate binding barrel"/>
    <property type="match status" value="1"/>
</dbReference>
<name>A0A9D1R1W3_9BACT</name>
<evidence type="ECO:0000256" key="5">
    <source>
        <dbReference type="ARBA" id="ARBA00022793"/>
    </source>
</evidence>
<proteinExistence type="predicted"/>
<comment type="caution">
    <text evidence="10">The sequence shown here is derived from an EMBL/GenBank/DDBJ whole genome shotgun (WGS) entry which is preliminary data.</text>
</comment>
<dbReference type="EC" id="4.1.1.48" evidence="3"/>
<dbReference type="EMBL" id="DXGI01000429">
    <property type="protein sequence ID" value="HIW79744.1"/>
    <property type="molecule type" value="Genomic_DNA"/>
</dbReference>
<evidence type="ECO:0000259" key="9">
    <source>
        <dbReference type="Pfam" id="PF00218"/>
    </source>
</evidence>
<dbReference type="AlphaFoldDB" id="A0A9D1R1W3"/>
<dbReference type="GO" id="GO:0004425">
    <property type="term" value="F:indole-3-glycerol-phosphate synthase activity"/>
    <property type="evidence" value="ECO:0007669"/>
    <property type="project" value="UniProtKB-EC"/>
</dbReference>
<dbReference type="InterPro" id="IPR045186">
    <property type="entry name" value="Indole-3-glycerol_P_synth"/>
</dbReference>
<evidence type="ECO:0000256" key="4">
    <source>
        <dbReference type="ARBA" id="ARBA00022605"/>
    </source>
</evidence>
<evidence type="ECO:0000256" key="7">
    <source>
        <dbReference type="ARBA" id="ARBA00023141"/>
    </source>
</evidence>
<dbReference type="GO" id="GO:0000162">
    <property type="term" value="P:L-tryptophan biosynthetic process"/>
    <property type="evidence" value="ECO:0007669"/>
    <property type="project" value="UniProtKB-KW"/>
</dbReference>
<dbReference type="PANTHER" id="PTHR22854">
    <property type="entry name" value="TRYPTOPHAN BIOSYNTHESIS PROTEIN"/>
    <property type="match status" value="1"/>
</dbReference>
<reference evidence="10" key="2">
    <citation type="submission" date="2021-04" db="EMBL/GenBank/DDBJ databases">
        <authorList>
            <person name="Gilroy R."/>
        </authorList>
    </citation>
    <scope>NUCLEOTIDE SEQUENCE</scope>
    <source>
        <strain evidence="10">ChiSxjej5B17-1746</strain>
    </source>
</reference>
<dbReference type="Proteomes" id="UP000824264">
    <property type="component" value="Unassembled WGS sequence"/>
</dbReference>
<evidence type="ECO:0000256" key="8">
    <source>
        <dbReference type="ARBA" id="ARBA00023239"/>
    </source>
</evidence>
<organism evidence="10 11">
    <name type="scientific">Candidatus Bilophila faecipullorum</name>
    <dbReference type="NCBI Taxonomy" id="2838482"/>
    <lineage>
        <taxon>Bacteria</taxon>
        <taxon>Pseudomonadati</taxon>
        <taxon>Thermodesulfobacteriota</taxon>
        <taxon>Desulfovibrionia</taxon>
        <taxon>Desulfovibrionales</taxon>
        <taxon>Desulfovibrionaceae</taxon>
        <taxon>Bilophila</taxon>
    </lineage>
</organism>
<dbReference type="PROSITE" id="PS00614">
    <property type="entry name" value="IGPS"/>
    <property type="match status" value="1"/>
</dbReference>
<evidence type="ECO:0000313" key="10">
    <source>
        <dbReference type="EMBL" id="HIW79744.1"/>
    </source>
</evidence>
<keyword evidence="6" id="KW-0822">Tryptophan biosynthesis</keyword>
<dbReference type="Gene3D" id="3.20.20.70">
    <property type="entry name" value="Aldolase class I"/>
    <property type="match status" value="1"/>
</dbReference>
<feature type="domain" description="Indole-3-glycerol phosphate synthase" evidence="9">
    <location>
        <begin position="3"/>
        <end position="254"/>
    </location>
</feature>
<sequence length="261" mass="28330">MLLDRFKAAKQPEIQALRQLQYIGMLPQPRRAERPSFLKALCAPQKNLPHVVAEYKRASPSRGDITLDLAPEDVAEQYAEAGAACLSVLTEESYFKGTLGYLKRMAAPGLPLLRKDFIFDPLQVEATAATTASALLLIVRLTPEARLLRQLREQAESHGIDAVVEIFDEADLALARESGARIIQVNARDLDTLRVDRAACLRLGEKRHQAGDGEVWIAASGMAAPEHLRQAAGVGYQAVLVGTSLMEGGKPGEALKGLLGK</sequence>
<dbReference type="InterPro" id="IPR013785">
    <property type="entry name" value="Aldolase_TIM"/>
</dbReference>
<evidence type="ECO:0000256" key="6">
    <source>
        <dbReference type="ARBA" id="ARBA00022822"/>
    </source>
</evidence>
<dbReference type="PANTHER" id="PTHR22854:SF2">
    <property type="entry name" value="INDOLE-3-GLYCEROL-PHOSPHATE SYNTHASE"/>
    <property type="match status" value="1"/>
</dbReference>
<dbReference type="InterPro" id="IPR013798">
    <property type="entry name" value="Indole-3-glycerol_P_synth_dom"/>
</dbReference>
<dbReference type="Pfam" id="PF00218">
    <property type="entry name" value="IGPS"/>
    <property type="match status" value="1"/>
</dbReference>
<dbReference type="GO" id="GO:0004640">
    <property type="term" value="F:phosphoribosylanthranilate isomerase activity"/>
    <property type="evidence" value="ECO:0007669"/>
    <property type="project" value="TreeGrafter"/>
</dbReference>